<evidence type="ECO:0000313" key="4">
    <source>
        <dbReference type="Proteomes" id="UP000291343"/>
    </source>
</evidence>
<dbReference type="FunCoup" id="A0A482XMR9">
    <property type="interactions" value="454"/>
</dbReference>
<accession>A0A482XMR9</accession>
<dbReference type="STRING" id="195883.A0A482XMR9"/>
<keyword evidence="2" id="KW-0963">Cytoplasm</keyword>
<evidence type="ECO:0000313" key="3">
    <source>
        <dbReference type="EMBL" id="RZF46669.1"/>
    </source>
</evidence>
<dbReference type="GO" id="GO:0005634">
    <property type="term" value="C:nucleus"/>
    <property type="evidence" value="ECO:0007669"/>
    <property type="project" value="TreeGrafter"/>
</dbReference>
<dbReference type="Proteomes" id="UP000291343">
    <property type="component" value="Unassembled WGS sequence"/>
</dbReference>
<dbReference type="SUPFAM" id="SSF48371">
    <property type="entry name" value="ARM repeat"/>
    <property type="match status" value="1"/>
</dbReference>
<dbReference type="GO" id="GO:0005737">
    <property type="term" value="C:cytoplasm"/>
    <property type="evidence" value="ECO:0007669"/>
    <property type="project" value="UniProtKB-SubCell"/>
</dbReference>
<proteinExistence type="predicted"/>
<dbReference type="GO" id="GO:0006974">
    <property type="term" value="P:DNA damage response"/>
    <property type="evidence" value="ECO:0007669"/>
    <property type="project" value="InterPro"/>
</dbReference>
<dbReference type="InParanoid" id="A0A482XMR9"/>
<reference evidence="3 4" key="1">
    <citation type="journal article" date="2017" name="Gigascience">
        <title>Genome sequence of the small brown planthopper, Laodelphax striatellus.</title>
        <authorList>
            <person name="Zhu J."/>
            <person name="Jiang F."/>
            <person name="Wang X."/>
            <person name="Yang P."/>
            <person name="Bao Y."/>
            <person name="Zhao W."/>
            <person name="Wang W."/>
            <person name="Lu H."/>
            <person name="Wang Q."/>
            <person name="Cui N."/>
            <person name="Li J."/>
            <person name="Chen X."/>
            <person name="Luo L."/>
            <person name="Yu J."/>
            <person name="Kang L."/>
            <person name="Cui F."/>
        </authorList>
    </citation>
    <scope>NUCLEOTIDE SEQUENCE [LARGE SCALE GENOMIC DNA]</scope>
    <source>
        <strain evidence="3">Lst14</strain>
    </source>
</reference>
<dbReference type="OrthoDB" id="6602633at2759"/>
<dbReference type="InterPro" id="IPR016024">
    <property type="entry name" value="ARM-type_fold"/>
</dbReference>
<organism evidence="3 4">
    <name type="scientific">Laodelphax striatellus</name>
    <name type="common">Small brown planthopper</name>
    <name type="synonym">Delphax striatella</name>
    <dbReference type="NCBI Taxonomy" id="195883"/>
    <lineage>
        <taxon>Eukaryota</taxon>
        <taxon>Metazoa</taxon>
        <taxon>Ecdysozoa</taxon>
        <taxon>Arthropoda</taxon>
        <taxon>Hexapoda</taxon>
        <taxon>Insecta</taxon>
        <taxon>Pterygota</taxon>
        <taxon>Neoptera</taxon>
        <taxon>Paraneoptera</taxon>
        <taxon>Hemiptera</taxon>
        <taxon>Auchenorrhyncha</taxon>
        <taxon>Fulgoroidea</taxon>
        <taxon>Delphacidae</taxon>
        <taxon>Criomorphinae</taxon>
        <taxon>Laodelphax</taxon>
    </lineage>
</organism>
<evidence type="ECO:0000256" key="2">
    <source>
        <dbReference type="ARBA" id="ARBA00022490"/>
    </source>
</evidence>
<dbReference type="GO" id="GO:0008283">
    <property type="term" value="P:cell population proliferation"/>
    <property type="evidence" value="ECO:0007669"/>
    <property type="project" value="InterPro"/>
</dbReference>
<dbReference type="AlphaFoldDB" id="A0A482XMR9"/>
<comment type="caution">
    <text evidence="3">The sequence shown here is derived from an EMBL/GenBank/DDBJ whole genome shotgun (WGS) entry which is preliminary data.</text>
</comment>
<dbReference type="InterPro" id="IPR038904">
    <property type="entry name" value="BRAT1"/>
</dbReference>
<protein>
    <submittedName>
        <fullName evidence="3">Uncharacterized protein</fullName>
    </submittedName>
</protein>
<evidence type="ECO:0000256" key="1">
    <source>
        <dbReference type="ARBA" id="ARBA00004496"/>
    </source>
</evidence>
<gene>
    <name evidence="3" type="ORF">LSTR_LSTR002532</name>
</gene>
<name>A0A482XMR9_LAOST</name>
<dbReference type="EMBL" id="QKKF02005739">
    <property type="protein sequence ID" value="RZF46669.1"/>
    <property type="molecule type" value="Genomic_DNA"/>
</dbReference>
<dbReference type="PANTHER" id="PTHR21331">
    <property type="entry name" value="BRCA1-ASSOCIATED ATM ACTIVATOR 1"/>
    <property type="match status" value="1"/>
</dbReference>
<sequence>MRAIPQWESLKKNIKIFVIQVVQILTSNSNDVTKILTTDLLNRISDLVKKEQDDLSLMINYTELMNNIVSHIDGVYWFMNSDTFELVLSEKRLNKSLYLRAEVEKLLLNAIIMLHKNDNERCFQLLDRIMEPLALQRCESCTPNMAELLKNAEKYLLRKNINNLIIAQERAKLKYVSTINLLSCLVETKSSELDLCKLLAEYNFEDWVWRMAFSNACTPDNIISFVKLIIYFEFNDINSLEKVQEILTTLSYLHLLAFLNERPGLAYDIMLQCMQLNTSLSEERKSQECSMDSQLDSNLFAFFIVPLQPFLDQYSQKHSKHFNLGTRSMVWQYPEIFSILDDKNKVEVIRSIFKVISRISNQIDKDKIEILFGVFITILETYHNIFYKDPQGVRTELIGVACARYLSSIVLEYPKFLAETITILDDLFKSQAADNWRILSETDIICYLCNLIDFEELDTCVKMRILSLIESIVNTLKPTNDPEINGKFVEEQLYPLRETLLKYMCHPEWRIRDSVIEIVKSMAIQSQNGFPTIVDFIVNSKFPTNIFLTMFNDCEDYAKISAMRCLQKMIKSDRIWNDCLSPLNLLAVMQSVFEENNLVDGLFPSDSNIVEQCESKRAVNNESRFMLKNILERLSEIGCLQVLWETLNDDCDYIVSRMSASILTNLVDILKRYDYLEEPKQETSTEVEQVVAQNGGCNQEQIPVQDLEPGSETIIGEDVINYIVDNRDTILLSRLAMDDVVSDDDQQRQTAKRVHESRRKNFTVDEFLSKLSSVNIEKFIQQKDEWFESTDDFNALMDTILGFDCNRDELINAIDCY</sequence>
<dbReference type="PANTHER" id="PTHR21331:SF2">
    <property type="entry name" value="BRCA1-ASSOCIATED ATM ACTIVATOR 1"/>
    <property type="match status" value="1"/>
</dbReference>
<comment type="subcellular location">
    <subcellularLocation>
        <location evidence="1">Cytoplasm</location>
    </subcellularLocation>
</comment>
<keyword evidence="4" id="KW-1185">Reference proteome</keyword>